<organism evidence="3 4">
    <name type="scientific">Streptomyces musisoli</name>
    <dbReference type="NCBI Taxonomy" id="2802280"/>
    <lineage>
        <taxon>Bacteria</taxon>
        <taxon>Bacillati</taxon>
        <taxon>Actinomycetota</taxon>
        <taxon>Actinomycetes</taxon>
        <taxon>Kitasatosporales</taxon>
        <taxon>Streptomycetaceae</taxon>
        <taxon>Streptomyces</taxon>
    </lineage>
</organism>
<protein>
    <submittedName>
        <fullName evidence="3">DUF2637 domain-containing protein</fullName>
    </submittedName>
</protein>
<proteinExistence type="predicted"/>
<keyword evidence="2" id="KW-0812">Transmembrane</keyword>
<accession>A0ABS1P018</accession>
<feature type="region of interest" description="Disordered" evidence="1">
    <location>
        <begin position="1"/>
        <end position="40"/>
    </location>
</feature>
<gene>
    <name evidence="3" type="ORF">JK361_13365</name>
</gene>
<keyword evidence="4" id="KW-1185">Reference proteome</keyword>
<feature type="compositionally biased region" description="Basic residues" evidence="1">
    <location>
        <begin position="240"/>
        <end position="250"/>
    </location>
</feature>
<evidence type="ECO:0000313" key="4">
    <source>
        <dbReference type="Proteomes" id="UP000621386"/>
    </source>
</evidence>
<evidence type="ECO:0000256" key="1">
    <source>
        <dbReference type="SAM" id="MobiDB-lite"/>
    </source>
</evidence>
<dbReference type="EMBL" id="JAERRH010000004">
    <property type="protein sequence ID" value="MBL1105564.1"/>
    <property type="molecule type" value="Genomic_DNA"/>
</dbReference>
<dbReference type="RefSeq" id="WP_201816692.1">
    <property type="nucleotide sequence ID" value="NZ_JAERRH010000004.1"/>
</dbReference>
<name>A0ABS1P018_9ACTN</name>
<feature type="transmembrane region" description="Helical" evidence="2">
    <location>
        <begin position="213"/>
        <end position="232"/>
    </location>
</feature>
<feature type="transmembrane region" description="Helical" evidence="2">
    <location>
        <begin position="159"/>
        <end position="179"/>
    </location>
</feature>
<comment type="caution">
    <text evidence="3">The sequence shown here is derived from an EMBL/GenBank/DDBJ whole genome shotgun (WGS) entry which is preliminary data.</text>
</comment>
<feature type="compositionally biased region" description="Polar residues" evidence="1">
    <location>
        <begin position="296"/>
        <end position="314"/>
    </location>
</feature>
<reference evidence="3 4" key="1">
    <citation type="submission" date="2021-01" db="EMBL/GenBank/DDBJ databases">
        <title>WGS of actinomycetes isolated from Thailand.</title>
        <authorList>
            <person name="Thawai C."/>
        </authorList>
    </citation>
    <scope>NUCLEOTIDE SEQUENCE [LARGE SCALE GENOMIC DNA]</scope>
    <source>
        <strain evidence="3 4">CH5-8</strain>
    </source>
</reference>
<evidence type="ECO:0000313" key="3">
    <source>
        <dbReference type="EMBL" id="MBL1105564.1"/>
    </source>
</evidence>
<dbReference type="Proteomes" id="UP000621386">
    <property type="component" value="Unassembled WGS sequence"/>
</dbReference>
<keyword evidence="2" id="KW-1133">Transmembrane helix</keyword>
<sequence>MSPEFGYHPEFPVDYPDEYQGGGGRHRAPTDEYGPPLVAPDSSWDPAEELAFMLRDTIEQQPRIPAARHEDQLAGPAAKTPREALVELTAELPPVKAPPRGHRKVRTRQRTSRIRIAGYVIVALATAIASAVSTFGGLIAYDPLRFVAASRTQSSVVSWWPLLVFGPWLVASLSILRAALYQRRAFHSWSVLLVFSAIAMTLCAAQAPRDIVSASAAALPTFASLACFQQVVRQITLTRPPRRTLPRHRAQAPESLTGEAANEQPPQSGMPPAGGERPQKHHERLSPRSPQAGAPLTQQSQNDGWNRSADQSGTVWRRRSDDL</sequence>
<feature type="transmembrane region" description="Helical" evidence="2">
    <location>
        <begin position="186"/>
        <end position="207"/>
    </location>
</feature>
<evidence type="ECO:0000256" key="2">
    <source>
        <dbReference type="SAM" id="Phobius"/>
    </source>
</evidence>
<feature type="transmembrane region" description="Helical" evidence="2">
    <location>
        <begin position="116"/>
        <end position="139"/>
    </location>
</feature>
<keyword evidence="2" id="KW-0472">Membrane</keyword>
<feature type="region of interest" description="Disordered" evidence="1">
    <location>
        <begin position="239"/>
        <end position="323"/>
    </location>
</feature>